<dbReference type="InterPro" id="IPR013094">
    <property type="entry name" value="AB_hydrolase_3"/>
</dbReference>
<evidence type="ECO:0000256" key="3">
    <source>
        <dbReference type="SAM" id="SignalP"/>
    </source>
</evidence>
<keyword evidence="3" id="KW-0732">Signal</keyword>
<dbReference type="AlphaFoldDB" id="A0A542D1Y4"/>
<dbReference type="OrthoDB" id="9806180at2"/>
<dbReference type="PANTHER" id="PTHR48081">
    <property type="entry name" value="AB HYDROLASE SUPERFAMILY PROTEIN C4A8.06C"/>
    <property type="match status" value="1"/>
</dbReference>
<dbReference type="EMBL" id="VISQ01000001">
    <property type="protein sequence ID" value="TVZ71594.1"/>
    <property type="molecule type" value="Genomic_DNA"/>
</dbReference>
<sequence length="341" mass="36837">MNSVRKLFFGMLGACLASSLLHAEVIPRTFPVPDTASPQLQALIATPPANWDVHPKSAQEWQAWTGEFNTAVAKTLPSLRQQFGVTSTASQLAGVPIFTLMSRTLPAENSDRVLLNLHGGGYVLGAGEAGTVEAVYMAGIGGYRVIAVDYRMPPDFPYPAALDDAFNVYKALLETTPADKIGVFGTSTGGGMTLALMLRIKQAGLPLPAAIAPGTPWTDLTKTGDSYFTNEGVDNVLVSYDGWLGEAAKLYANGHDLKDPMLSPVYGDVSRFPPTLLTSGTRDLFLSNTVRMHLKLRQAGIQAALIVFEGMSHAQYHMDPNAPETQTHFTELKHFFSEHLK</sequence>
<name>A0A542D1Y4_SERFO</name>
<dbReference type="InterPro" id="IPR029058">
    <property type="entry name" value="AB_hydrolase_fold"/>
</dbReference>
<comment type="similarity">
    <text evidence="1">Belongs to the 'GDXG' lipolytic enzyme family.</text>
</comment>
<gene>
    <name evidence="5" type="ORF">FHU10_4226</name>
</gene>
<evidence type="ECO:0000259" key="4">
    <source>
        <dbReference type="Pfam" id="PF07859"/>
    </source>
</evidence>
<dbReference type="Gene3D" id="3.40.50.1820">
    <property type="entry name" value="alpha/beta hydrolase"/>
    <property type="match status" value="1"/>
</dbReference>
<dbReference type="InterPro" id="IPR050300">
    <property type="entry name" value="GDXG_lipolytic_enzyme"/>
</dbReference>
<evidence type="ECO:0000256" key="1">
    <source>
        <dbReference type="ARBA" id="ARBA00010515"/>
    </source>
</evidence>
<evidence type="ECO:0000313" key="5">
    <source>
        <dbReference type="EMBL" id="TVZ71594.1"/>
    </source>
</evidence>
<feature type="chain" id="PRO_5021808855" evidence="3">
    <location>
        <begin position="24"/>
        <end position="341"/>
    </location>
</feature>
<feature type="signal peptide" evidence="3">
    <location>
        <begin position="1"/>
        <end position="23"/>
    </location>
</feature>
<accession>A0A542D1Y4</accession>
<evidence type="ECO:0000256" key="2">
    <source>
        <dbReference type="ARBA" id="ARBA00022801"/>
    </source>
</evidence>
<organism evidence="5">
    <name type="scientific">Serratia fonticola</name>
    <dbReference type="NCBI Taxonomy" id="47917"/>
    <lineage>
        <taxon>Bacteria</taxon>
        <taxon>Pseudomonadati</taxon>
        <taxon>Pseudomonadota</taxon>
        <taxon>Gammaproteobacteria</taxon>
        <taxon>Enterobacterales</taxon>
        <taxon>Yersiniaceae</taxon>
        <taxon>Serratia</taxon>
    </lineage>
</organism>
<feature type="domain" description="Alpha/beta hydrolase fold-3" evidence="4">
    <location>
        <begin position="114"/>
        <end position="315"/>
    </location>
</feature>
<proteinExistence type="inferred from homology"/>
<dbReference type="PANTHER" id="PTHR48081:SF30">
    <property type="entry name" value="ACETYL-HYDROLASE LIPR-RELATED"/>
    <property type="match status" value="1"/>
</dbReference>
<reference evidence="5" key="1">
    <citation type="submission" date="2019-06" db="EMBL/GenBank/DDBJ databases">
        <authorList>
            <person name="Deangelis K."/>
            <person name="Huntemann M."/>
            <person name="Clum A."/>
            <person name="Pillay M."/>
            <person name="Palaniappan K."/>
            <person name="Varghese N."/>
            <person name="Mikhailova N."/>
            <person name="Stamatis D."/>
            <person name="Reddy T."/>
            <person name="Daum C."/>
            <person name="Shapiro N."/>
            <person name="Ivanova N."/>
            <person name="Kyrpides N."/>
            <person name="Woyke T."/>
        </authorList>
    </citation>
    <scope>NUCLEOTIDE SEQUENCE [LARGE SCALE GENOMIC DNA]</scope>
    <source>
        <strain evidence="5">128R</strain>
    </source>
</reference>
<comment type="caution">
    <text evidence="5">The sequence shown here is derived from an EMBL/GenBank/DDBJ whole genome shotgun (WGS) entry which is preliminary data.</text>
</comment>
<dbReference type="SUPFAM" id="SSF53474">
    <property type="entry name" value="alpha/beta-Hydrolases"/>
    <property type="match status" value="1"/>
</dbReference>
<dbReference type="GO" id="GO:0004806">
    <property type="term" value="F:triacylglycerol lipase activity"/>
    <property type="evidence" value="ECO:0007669"/>
    <property type="project" value="TreeGrafter"/>
</dbReference>
<protein>
    <submittedName>
        <fullName evidence="5">Acetyl esterase/lipase</fullName>
    </submittedName>
</protein>
<reference evidence="5" key="2">
    <citation type="submission" date="2019-08" db="EMBL/GenBank/DDBJ databases">
        <title>Investigation of anaerobic lignin degradation for improved lignocellulosic biofuels.</title>
        <authorList>
            <person name="Deangelis K.PhD."/>
        </authorList>
    </citation>
    <scope>NUCLEOTIDE SEQUENCE [LARGE SCALE GENOMIC DNA]</scope>
    <source>
        <strain evidence="5">128R</strain>
    </source>
</reference>
<keyword evidence="2" id="KW-0378">Hydrolase</keyword>
<dbReference type="Pfam" id="PF07859">
    <property type="entry name" value="Abhydrolase_3"/>
    <property type="match status" value="1"/>
</dbReference>